<keyword evidence="1" id="KW-0805">Transcription regulation</keyword>
<dbReference type="AlphaFoldDB" id="A0A0R1HPR1"/>
<comment type="caution">
    <text evidence="5">The sequence shown here is derived from an EMBL/GenBank/DDBJ whole genome shotgun (WGS) entry which is preliminary data.</text>
</comment>
<dbReference type="PANTHER" id="PTHR40661">
    <property type="match status" value="1"/>
</dbReference>
<dbReference type="SUPFAM" id="SSF51306">
    <property type="entry name" value="LexA/Signal peptidase"/>
    <property type="match status" value="1"/>
</dbReference>
<feature type="domain" description="HTH cro/C1-type" evidence="4">
    <location>
        <begin position="8"/>
        <end position="64"/>
    </location>
</feature>
<dbReference type="Gene3D" id="2.10.109.10">
    <property type="entry name" value="Umud Fragment, subunit A"/>
    <property type="match status" value="1"/>
</dbReference>
<dbReference type="CDD" id="cd06529">
    <property type="entry name" value="S24_LexA-like"/>
    <property type="match status" value="1"/>
</dbReference>
<reference evidence="5 6" key="1">
    <citation type="journal article" date="2015" name="Genome Announc.">
        <title>Expanding the biotechnology potential of lactobacilli through comparative genomics of 213 strains and associated genera.</title>
        <authorList>
            <person name="Sun Z."/>
            <person name="Harris H.M."/>
            <person name="McCann A."/>
            <person name="Guo C."/>
            <person name="Argimon S."/>
            <person name="Zhang W."/>
            <person name="Yang X."/>
            <person name="Jeffery I.B."/>
            <person name="Cooney J.C."/>
            <person name="Kagawa T.F."/>
            <person name="Liu W."/>
            <person name="Song Y."/>
            <person name="Salvetti E."/>
            <person name="Wrobel A."/>
            <person name="Rasinkangas P."/>
            <person name="Parkhill J."/>
            <person name="Rea M.C."/>
            <person name="O'Sullivan O."/>
            <person name="Ritari J."/>
            <person name="Douillard F.P."/>
            <person name="Paul Ross R."/>
            <person name="Yang R."/>
            <person name="Briner A.E."/>
            <person name="Felis G.E."/>
            <person name="de Vos W.M."/>
            <person name="Barrangou R."/>
            <person name="Klaenhammer T.R."/>
            <person name="Caufield P.W."/>
            <person name="Cui Y."/>
            <person name="Zhang H."/>
            <person name="O'Toole P.W."/>
        </authorList>
    </citation>
    <scope>NUCLEOTIDE SEQUENCE [LARGE SCALE GENOMIC DNA]</scope>
    <source>
        <strain evidence="5 6">DSM 15638</strain>
    </source>
</reference>
<dbReference type="Proteomes" id="UP000051450">
    <property type="component" value="Unassembled WGS sequence"/>
</dbReference>
<accession>A0A0R1HPR1</accession>
<keyword evidence="6" id="KW-1185">Reference proteome</keyword>
<dbReference type="PATRIC" id="fig|1423719.4.peg.523"/>
<dbReference type="EMBL" id="AZDI01000015">
    <property type="protein sequence ID" value="KRK45114.1"/>
    <property type="molecule type" value="Genomic_DNA"/>
</dbReference>
<dbReference type="PANTHER" id="PTHR40661:SF1">
    <property type="entry name" value="HTH CRO_C1-TYPE DOMAIN-CONTAINING PROTEIN"/>
    <property type="match status" value="1"/>
</dbReference>
<dbReference type="InterPro" id="IPR015927">
    <property type="entry name" value="Peptidase_S24_S26A/B/C"/>
</dbReference>
<evidence type="ECO:0000259" key="4">
    <source>
        <dbReference type="PROSITE" id="PS50943"/>
    </source>
</evidence>
<dbReference type="GO" id="GO:0003677">
    <property type="term" value="F:DNA binding"/>
    <property type="evidence" value="ECO:0007669"/>
    <property type="project" value="UniProtKB-KW"/>
</dbReference>
<dbReference type="STRING" id="1423719.FC66_GL000517"/>
<protein>
    <submittedName>
        <fullName evidence="5">Phage repressor like XRE family transcriptional regulator</fullName>
    </submittedName>
</protein>
<dbReference type="Pfam" id="PF01381">
    <property type="entry name" value="HTH_3"/>
    <property type="match status" value="1"/>
</dbReference>
<dbReference type="SUPFAM" id="SSF47413">
    <property type="entry name" value="lambda repressor-like DNA-binding domains"/>
    <property type="match status" value="1"/>
</dbReference>
<name>A0A0R1HPR1_9LACO</name>
<organism evidence="5 6">
    <name type="scientific">Dellaglioa algida DSM 15638</name>
    <dbReference type="NCBI Taxonomy" id="1423719"/>
    <lineage>
        <taxon>Bacteria</taxon>
        <taxon>Bacillati</taxon>
        <taxon>Bacillota</taxon>
        <taxon>Bacilli</taxon>
        <taxon>Lactobacillales</taxon>
        <taxon>Lactobacillaceae</taxon>
        <taxon>Dellaglioa</taxon>
    </lineage>
</organism>
<dbReference type="InterPro" id="IPR001387">
    <property type="entry name" value="Cro/C1-type_HTH"/>
</dbReference>
<keyword evidence="3" id="KW-0804">Transcription</keyword>
<evidence type="ECO:0000256" key="1">
    <source>
        <dbReference type="ARBA" id="ARBA00023015"/>
    </source>
</evidence>
<dbReference type="CDD" id="cd00093">
    <property type="entry name" value="HTH_XRE"/>
    <property type="match status" value="1"/>
</dbReference>
<evidence type="ECO:0000256" key="2">
    <source>
        <dbReference type="ARBA" id="ARBA00023125"/>
    </source>
</evidence>
<gene>
    <name evidence="5" type="ORF">FC66_GL000517</name>
</gene>
<evidence type="ECO:0000313" key="6">
    <source>
        <dbReference type="Proteomes" id="UP000051450"/>
    </source>
</evidence>
<dbReference type="Pfam" id="PF00717">
    <property type="entry name" value="Peptidase_S24"/>
    <property type="match status" value="1"/>
</dbReference>
<dbReference type="PROSITE" id="PS50943">
    <property type="entry name" value="HTH_CROC1"/>
    <property type="match status" value="1"/>
</dbReference>
<dbReference type="Gene3D" id="1.10.260.40">
    <property type="entry name" value="lambda repressor-like DNA-binding domains"/>
    <property type="match status" value="1"/>
</dbReference>
<sequence>MSTLSDFLKQKRLNMGLTLEEVGKKVGVGKSTVRKWENGLIENMGRDKIVLLSKALDISPLDILEIDTSLEDSKSSHLLLDMFNVLSSERQDEVLSFTKQQLNKQNSNNTNEINEDIFEFPQRTIISGRSTAAGAPIDGEYEDSNANVSVVDRAEIPRNADEILTIAGDSMEPRLHKGQQAFIHHQPTVENGEIAIISIEDIGVTCKFVYIGEDKIRLVSANDKYDDIIYPIEEIRIIGKVL</sequence>
<dbReference type="InterPro" id="IPR010982">
    <property type="entry name" value="Lambda_DNA-bd_dom_sf"/>
</dbReference>
<dbReference type="InterPro" id="IPR036286">
    <property type="entry name" value="LexA/Signal_pep-like_sf"/>
</dbReference>
<evidence type="ECO:0000313" key="5">
    <source>
        <dbReference type="EMBL" id="KRK45114.1"/>
    </source>
</evidence>
<dbReference type="InterPro" id="IPR039418">
    <property type="entry name" value="LexA-like"/>
</dbReference>
<evidence type="ECO:0000256" key="3">
    <source>
        <dbReference type="ARBA" id="ARBA00023163"/>
    </source>
</evidence>
<keyword evidence="2" id="KW-0238">DNA-binding</keyword>
<dbReference type="SMART" id="SM00530">
    <property type="entry name" value="HTH_XRE"/>
    <property type="match status" value="1"/>
</dbReference>
<proteinExistence type="predicted"/>